<reference evidence="5" key="2">
    <citation type="submission" date="2020-09" db="EMBL/GenBank/DDBJ databases">
        <authorList>
            <person name="Sun Q."/>
            <person name="Zhou Y."/>
        </authorList>
    </citation>
    <scope>NUCLEOTIDE SEQUENCE</scope>
    <source>
        <strain evidence="5">CGMCC 4.5737</strain>
    </source>
</reference>
<keyword evidence="2" id="KW-1015">Disulfide bond</keyword>
<name>A0A8J3FVC4_9PSEU</name>
<dbReference type="InterPro" id="IPR001314">
    <property type="entry name" value="Peptidase_S1A"/>
</dbReference>
<feature type="signal peptide" evidence="3">
    <location>
        <begin position="1"/>
        <end position="43"/>
    </location>
</feature>
<dbReference type="InterPro" id="IPR009003">
    <property type="entry name" value="Peptidase_S1_PA"/>
</dbReference>
<dbReference type="Proteomes" id="UP000637578">
    <property type="component" value="Unassembled WGS sequence"/>
</dbReference>
<evidence type="ECO:0000259" key="4">
    <source>
        <dbReference type="PROSITE" id="PS50240"/>
    </source>
</evidence>
<comment type="caution">
    <text evidence="5">The sequence shown here is derived from an EMBL/GenBank/DDBJ whole genome shotgun (WGS) entry which is preliminary data.</text>
</comment>
<dbReference type="SMART" id="SM00020">
    <property type="entry name" value="Tryp_SPc"/>
    <property type="match status" value="1"/>
</dbReference>
<evidence type="ECO:0000256" key="2">
    <source>
        <dbReference type="ARBA" id="ARBA00023157"/>
    </source>
</evidence>
<evidence type="ECO:0000256" key="3">
    <source>
        <dbReference type="SAM" id="SignalP"/>
    </source>
</evidence>
<keyword evidence="3" id="KW-0732">Signal</keyword>
<dbReference type="PANTHER" id="PTHR24276">
    <property type="entry name" value="POLYSERASE-RELATED"/>
    <property type="match status" value="1"/>
</dbReference>
<feature type="domain" description="Peptidase S1" evidence="4">
    <location>
        <begin position="44"/>
        <end position="274"/>
    </location>
</feature>
<feature type="chain" id="PRO_5035184223" evidence="3">
    <location>
        <begin position="44"/>
        <end position="274"/>
    </location>
</feature>
<dbReference type="InterPro" id="IPR050430">
    <property type="entry name" value="Peptidase_S1"/>
</dbReference>
<dbReference type="GO" id="GO:0004252">
    <property type="term" value="F:serine-type endopeptidase activity"/>
    <property type="evidence" value="ECO:0007669"/>
    <property type="project" value="InterPro"/>
</dbReference>
<evidence type="ECO:0000313" key="6">
    <source>
        <dbReference type="Proteomes" id="UP000637578"/>
    </source>
</evidence>
<organism evidence="5 6">
    <name type="scientific">Longimycelium tulufanense</name>
    <dbReference type="NCBI Taxonomy" id="907463"/>
    <lineage>
        <taxon>Bacteria</taxon>
        <taxon>Bacillati</taxon>
        <taxon>Actinomycetota</taxon>
        <taxon>Actinomycetes</taxon>
        <taxon>Pseudonocardiales</taxon>
        <taxon>Pseudonocardiaceae</taxon>
        <taxon>Longimycelium</taxon>
    </lineage>
</organism>
<dbReference type="Gene3D" id="2.40.10.10">
    <property type="entry name" value="Trypsin-like serine proteases"/>
    <property type="match status" value="1"/>
</dbReference>
<evidence type="ECO:0000256" key="1">
    <source>
        <dbReference type="ARBA" id="ARBA00007664"/>
    </source>
</evidence>
<dbReference type="InterPro" id="IPR001254">
    <property type="entry name" value="Trypsin_dom"/>
</dbReference>
<accession>A0A8J3FVC4</accession>
<evidence type="ECO:0000313" key="5">
    <source>
        <dbReference type="EMBL" id="GGM50636.1"/>
    </source>
</evidence>
<dbReference type="GO" id="GO:0006508">
    <property type="term" value="P:proteolysis"/>
    <property type="evidence" value="ECO:0007669"/>
    <property type="project" value="InterPro"/>
</dbReference>
<dbReference type="PANTHER" id="PTHR24276:SF98">
    <property type="entry name" value="FI18310P1-RELATED"/>
    <property type="match status" value="1"/>
</dbReference>
<reference evidence="5" key="1">
    <citation type="journal article" date="2014" name="Int. J. Syst. Evol. Microbiol.">
        <title>Complete genome sequence of Corynebacterium casei LMG S-19264T (=DSM 44701T), isolated from a smear-ripened cheese.</title>
        <authorList>
            <consortium name="US DOE Joint Genome Institute (JGI-PGF)"/>
            <person name="Walter F."/>
            <person name="Albersmeier A."/>
            <person name="Kalinowski J."/>
            <person name="Ruckert C."/>
        </authorList>
    </citation>
    <scope>NUCLEOTIDE SEQUENCE</scope>
    <source>
        <strain evidence="5">CGMCC 4.5737</strain>
    </source>
</reference>
<proteinExistence type="inferred from homology"/>
<dbReference type="SUPFAM" id="SSF50494">
    <property type="entry name" value="Trypsin-like serine proteases"/>
    <property type="match status" value="1"/>
</dbReference>
<sequence>MRTSFFGRAMTNRPGRWRALKRSGALTFVAAVASLLLPGTAGAVANGADVPDGQYQFSVALTMKGITRPDGTKYNSACSGALIAPQWIATAGHCFHDGNRVRVSGKPRYDSTIATVGRATLDGTGGHDIEVVWVEQAPDQANDVAIAKLARPVKDVRPLSVSSTPAGVGTKVRMTGFGAAKAWVSGPHDRLNRLQTGLWEVQQVQERTLLAKAVAPQSTTSACPYDSGAPYFVPDWEGYRLVGVESDGPDCPHDQLETVARIDHLSSWIAQTIH</sequence>
<dbReference type="EMBL" id="BMMK01000008">
    <property type="protein sequence ID" value="GGM50636.1"/>
    <property type="molecule type" value="Genomic_DNA"/>
</dbReference>
<keyword evidence="6" id="KW-1185">Reference proteome</keyword>
<dbReference type="InterPro" id="IPR006311">
    <property type="entry name" value="TAT_signal"/>
</dbReference>
<gene>
    <name evidence="5" type="ORF">GCM10012275_21860</name>
</gene>
<dbReference type="Pfam" id="PF00089">
    <property type="entry name" value="Trypsin"/>
    <property type="match status" value="1"/>
</dbReference>
<dbReference type="PROSITE" id="PS50240">
    <property type="entry name" value="TRYPSIN_DOM"/>
    <property type="match status" value="1"/>
</dbReference>
<dbReference type="InterPro" id="IPR043504">
    <property type="entry name" value="Peptidase_S1_PA_chymotrypsin"/>
</dbReference>
<dbReference type="AlphaFoldDB" id="A0A8J3FVC4"/>
<dbReference type="PRINTS" id="PR00722">
    <property type="entry name" value="CHYMOTRYPSIN"/>
</dbReference>
<comment type="similarity">
    <text evidence="1">Belongs to the peptidase S1 family.</text>
</comment>
<protein>
    <submittedName>
        <fullName evidence="5">Esterase</fullName>
    </submittedName>
</protein>
<dbReference type="PROSITE" id="PS51318">
    <property type="entry name" value="TAT"/>
    <property type="match status" value="1"/>
</dbReference>
<dbReference type="RefSeq" id="WP_229686250.1">
    <property type="nucleotide sequence ID" value="NZ_BMMK01000008.1"/>
</dbReference>